<dbReference type="InterPro" id="IPR002781">
    <property type="entry name" value="TM_pro_TauE-like"/>
</dbReference>
<dbReference type="GO" id="GO:0005886">
    <property type="term" value="C:plasma membrane"/>
    <property type="evidence" value="ECO:0007669"/>
    <property type="project" value="UniProtKB-SubCell"/>
</dbReference>
<feature type="transmembrane region" description="Helical" evidence="6">
    <location>
        <begin position="88"/>
        <end position="106"/>
    </location>
</feature>
<sequence length="246" mass="25432">MLGIGGGLVAVPVLTYLLSDVLGISPFSAITIAIATSLSTIILTGLSSSRAHFKLGNLQRDIILFCGVGIALGATLGAQTASVLDGRLLKGIFAGLVILVALQMIFGKKKATEFTYNAFILVVAGLITGFISALMGIGGGAILVPLLVLFNVDIRKAIGCAAFSGLVIALFGTANYVYTGWSLPDLPAYSLGYVYLPAAIGIVATSVFTAPYGAKFGQNLDTAKLKKVFAVLLVIVSIRMLIGLSE</sequence>
<organism evidence="7 8">
    <name type="scientific">Opacimonas viscosa</name>
    <dbReference type="NCBI Taxonomy" id="2961944"/>
    <lineage>
        <taxon>Bacteria</taxon>
        <taxon>Pseudomonadati</taxon>
        <taxon>Pseudomonadota</taxon>
        <taxon>Gammaproteobacteria</taxon>
        <taxon>Alteromonadales</taxon>
        <taxon>Alteromonadaceae</taxon>
        <taxon>Opacimonas</taxon>
    </lineage>
</organism>
<comment type="similarity">
    <text evidence="2 6">Belongs to the 4-toluene sulfonate uptake permease (TSUP) (TC 2.A.102) family.</text>
</comment>
<evidence type="ECO:0000256" key="4">
    <source>
        <dbReference type="ARBA" id="ARBA00022989"/>
    </source>
</evidence>
<protein>
    <recommendedName>
        <fullName evidence="6">Probable membrane transporter protein</fullName>
    </recommendedName>
</protein>
<name>A0AA42BL12_9ALTE</name>
<feature type="transmembrane region" description="Helical" evidence="6">
    <location>
        <begin position="157"/>
        <end position="178"/>
    </location>
</feature>
<proteinExistence type="inferred from homology"/>
<gene>
    <name evidence="7" type="ORF">NLF92_05100</name>
</gene>
<evidence type="ECO:0000256" key="6">
    <source>
        <dbReference type="RuleBase" id="RU363041"/>
    </source>
</evidence>
<keyword evidence="8" id="KW-1185">Reference proteome</keyword>
<feature type="transmembrane region" description="Helical" evidence="6">
    <location>
        <begin position="62"/>
        <end position="81"/>
    </location>
</feature>
<feature type="transmembrane region" description="Helical" evidence="6">
    <location>
        <begin position="118"/>
        <end position="150"/>
    </location>
</feature>
<feature type="transmembrane region" description="Helical" evidence="6">
    <location>
        <begin position="21"/>
        <end position="42"/>
    </location>
</feature>
<evidence type="ECO:0000313" key="8">
    <source>
        <dbReference type="Proteomes" id="UP001165413"/>
    </source>
</evidence>
<evidence type="ECO:0000256" key="3">
    <source>
        <dbReference type="ARBA" id="ARBA00022692"/>
    </source>
</evidence>
<feature type="transmembrane region" description="Helical" evidence="6">
    <location>
        <begin position="190"/>
        <end position="213"/>
    </location>
</feature>
<dbReference type="PANTHER" id="PTHR43483:SF3">
    <property type="entry name" value="MEMBRANE TRANSPORTER PROTEIN HI_0806-RELATED"/>
    <property type="match status" value="1"/>
</dbReference>
<keyword evidence="3 6" id="KW-0812">Transmembrane</keyword>
<keyword evidence="6" id="KW-1003">Cell membrane</keyword>
<dbReference type="Proteomes" id="UP001165413">
    <property type="component" value="Unassembled WGS sequence"/>
</dbReference>
<evidence type="ECO:0000256" key="1">
    <source>
        <dbReference type="ARBA" id="ARBA00004141"/>
    </source>
</evidence>
<feature type="transmembrane region" description="Helical" evidence="6">
    <location>
        <begin position="225"/>
        <end position="244"/>
    </location>
</feature>
<dbReference type="PANTHER" id="PTHR43483">
    <property type="entry name" value="MEMBRANE TRANSPORTER PROTEIN HI_0806-RELATED"/>
    <property type="match status" value="1"/>
</dbReference>
<comment type="subcellular location">
    <subcellularLocation>
        <location evidence="6">Cell membrane</location>
        <topology evidence="6">Multi-pass membrane protein</topology>
    </subcellularLocation>
    <subcellularLocation>
        <location evidence="1">Membrane</location>
        <topology evidence="1">Multi-pass membrane protein</topology>
    </subcellularLocation>
</comment>
<dbReference type="AlphaFoldDB" id="A0AA42BL12"/>
<accession>A0AA42BL12</accession>
<keyword evidence="4 6" id="KW-1133">Transmembrane helix</keyword>
<dbReference type="EMBL" id="JANATA010000006">
    <property type="protein sequence ID" value="MCP3428320.1"/>
    <property type="molecule type" value="Genomic_DNA"/>
</dbReference>
<evidence type="ECO:0000256" key="5">
    <source>
        <dbReference type="ARBA" id="ARBA00023136"/>
    </source>
</evidence>
<evidence type="ECO:0000313" key="7">
    <source>
        <dbReference type="EMBL" id="MCP3428320.1"/>
    </source>
</evidence>
<comment type="caution">
    <text evidence="7">The sequence shown here is derived from an EMBL/GenBank/DDBJ whole genome shotgun (WGS) entry which is preliminary data.</text>
</comment>
<dbReference type="Pfam" id="PF01925">
    <property type="entry name" value="TauE"/>
    <property type="match status" value="1"/>
</dbReference>
<reference evidence="7" key="1">
    <citation type="submission" date="2022-07" db="EMBL/GenBank/DDBJ databases">
        <title>Characterization of the Novel Bacterium Alteromonas immobilis LMIT006 and Alteromonas gregis LMIT007.</title>
        <authorList>
            <person name="Lin X."/>
        </authorList>
    </citation>
    <scope>NUCLEOTIDE SEQUENCE</scope>
    <source>
        <strain evidence="7">LMIT007</strain>
    </source>
</reference>
<keyword evidence="5 6" id="KW-0472">Membrane</keyword>
<evidence type="ECO:0000256" key="2">
    <source>
        <dbReference type="ARBA" id="ARBA00009142"/>
    </source>
</evidence>